<dbReference type="InterPro" id="IPR017930">
    <property type="entry name" value="Myb_dom"/>
</dbReference>
<organism evidence="6 7">
    <name type="scientific">Dioscorea zingiberensis</name>
    <dbReference type="NCBI Taxonomy" id="325984"/>
    <lineage>
        <taxon>Eukaryota</taxon>
        <taxon>Viridiplantae</taxon>
        <taxon>Streptophyta</taxon>
        <taxon>Embryophyta</taxon>
        <taxon>Tracheophyta</taxon>
        <taxon>Spermatophyta</taxon>
        <taxon>Magnoliopsida</taxon>
        <taxon>Liliopsida</taxon>
        <taxon>Dioscoreales</taxon>
        <taxon>Dioscoreaceae</taxon>
        <taxon>Dioscorea</taxon>
    </lineage>
</organism>
<feature type="domain" description="HTH myb-type" evidence="5">
    <location>
        <begin position="159"/>
        <end position="186"/>
    </location>
</feature>
<evidence type="ECO:0000256" key="3">
    <source>
        <dbReference type="ARBA" id="ARBA00023242"/>
    </source>
</evidence>
<name>A0A9D5DBK6_9LILI</name>
<reference evidence="6" key="2">
    <citation type="journal article" date="2022" name="Hortic Res">
        <title>The genome of Dioscorea zingiberensis sheds light on the biosynthesis, origin and evolution of the medicinally important diosgenin saponins.</title>
        <authorList>
            <person name="Li Y."/>
            <person name="Tan C."/>
            <person name="Li Z."/>
            <person name="Guo J."/>
            <person name="Li S."/>
            <person name="Chen X."/>
            <person name="Wang C."/>
            <person name="Dai X."/>
            <person name="Yang H."/>
            <person name="Song W."/>
            <person name="Hou L."/>
            <person name="Xu J."/>
            <person name="Tong Z."/>
            <person name="Xu A."/>
            <person name="Yuan X."/>
            <person name="Wang W."/>
            <person name="Yang Q."/>
            <person name="Chen L."/>
            <person name="Sun Z."/>
            <person name="Wang K."/>
            <person name="Pan B."/>
            <person name="Chen J."/>
            <person name="Bao Y."/>
            <person name="Liu F."/>
            <person name="Qi X."/>
            <person name="Gang D.R."/>
            <person name="Wen J."/>
            <person name="Li J."/>
        </authorList>
    </citation>
    <scope>NUCLEOTIDE SEQUENCE</scope>
    <source>
        <strain evidence="6">Dzin_1.0</strain>
    </source>
</reference>
<evidence type="ECO:0000256" key="1">
    <source>
        <dbReference type="ARBA" id="ARBA00004123"/>
    </source>
</evidence>
<dbReference type="Proteomes" id="UP001085076">
    <property type="component" value="Miscellaneous, Linkage group lg01"/>
</dbReference>
<keyword evidence="3" id="KW-0539">Nucleus</keyword>
<dbReference type="PROSITE" id="PS51294">
    <property type="entry name" value="HTH_MYB"/>
    <property type="match status" value="1"/>
</dbReference>
<dbReference type="InterPro" id="IPR001005">
    <property type="entry name" value="SANT/Myb"/>
</dbReference>
<dbReference type="InterPro" id="IPR009057">
    <property type="entry name" value="Homeodomain-like_sf"/>
</dbReference>
<dbReference type="EMBL" id="JAGGNH010000001">
    <property type="protein sequence ID" value="KAJ0987612.1"/>
    <property type="molecule type" value="Genomic_DNA"/>
</dbReference>
<dbReference type="GO" id="GO:0005634">
    <property type="term" value="C:nucleus"/>
    <property type="evidence" value="ECO:0007669"/>
    <property type="project" value="UniProtKB-SubCell"/>
</dbReference>
<dbReference type="PANTHER" id="PTHR47998:SF91">
    <property type="entry name" value="MYB-RELATED PROTEIN 308-LIKE"/>
    <property type="match status" value="1"/>
</dbReference>
<dbReference type="Gene3D" id="1.10.10.60">
    <property type="entry name" value="Homeodomain-like"/>
    <property type="match status" value="1"/>
</dbReference>
<dbReference type="GO" id="GO:0006355">
    <property type="term" value="P:regulation of DNA-templated transcription"/>
    <property type="evidence" value="ECO:0007669"/>
    <property type="project" value="TreeGrafter"/>
</dbReference>
<dbReference type="OrthoDB" id="2143914at2759"/>
<dbReference type="PROSITE" id="PS50090">
    <property type="entry name" value="MYB_LIKE"/>
    <property type="match status" value="1"/>
</dbReference>
<gene>
    <name evidence="6" type="ORF">J5N97_005968</name>
</gene>
<sequence length="356" mass="40719">MQALTFFSDEVEADGPMERHGNIYKHCLKLAEIGLISEEKYDFALKVINEAMQRLLTDDMTCKDSEPKVVSSEGMVNHSMVDMAINVNEDMDSEDYGIHNPMQVREVVVNYPPFEFFQHTGQSEPNSVSYHQSGSHWNFQQSSQEAQLQRLPRGSRPWWSLIAGRLPGRTDNEIKNYWNTHLSKTIIRQGNGQEQHNQNQKYQMEYLKTEKPVPILIETSNVVVRTKARRCTGNVFITPSQEEEPCENAETNKGGSETAQYAEVADHMDSMKAPDQFINADHEIESWWDALMDFNVNVNDCNWMDESPPVHNAAEGGEHDQVVMLESEMDETRNPPVFDLDLNDLSAFLNWEGGEL</sequence>
<evidence type="ECO:0000313" key="6">
    <source>
        <dbReference type="EMBL" id="KAJ0987612.1"/>
    </source>
</evidence>
<comment type="subcellular location">
    <subcellularLocation>
        <location evidence="1">Nucleus</location>
    </subcellularLocation>
</comment>
<proteinExistence type="predicted"/>
<protein>
    <submittedName>
        <fullName evidence="6">Uncharacterized protein</fullName>
    </submittedName>
</protein>
<dbReference type="SUPFAM" id="SSF46689">
    <property type="entry name" value="Homeodomain-like"/>
    <property type="match status" value="1"/>
</dbReference>
<dbReference type="GO" id="GO:0000976">
    <property type="term" value="F:transcription cis-regulatory region binding"/>
    <property type="evidence" value="ECO:0007669"/>
    <property type="project" value="TreeGrafter"/>
</dbReference>
<dbReference type="Pfam" id="PF00249">
    <property type="entry name" value="Myb_DNA-binding"/>
    <property type="match status" value="1"/>
</dbReference>
<keyword evidence="2" id="KW-0238">DNA-binding</keyword>
<evidence type="ECO:0000259" key="4">
    <source>
        <dbReference type="PROSITE" id="PS50090"/>
    </source>
</evidence>
<comment type="caution">
    <text evidence="6">The sequence shown here is derived from an EMBL/GenBank/DDBJ whole genome shotgun (WGS) entry which is preliminary data.</text>
</comment>
<evidence type="ECO:0000259" key="5">
    <source>
        <dbReference type="PROSITE" id="PS51294"/>
    </source>
</evidence>
<feature type="domain" description="Myb-like" evidence="4">
    <location>
        <begin position="137"/>
        <end position="182"/>
    </location>
</feature>
<evidence type="ECO:0000256" key="2">
    <source>
        <dbReference type="ARBA" id="ARBA00023125"/>
    </source>
</evidence>
<evidence type="ECO:0000313" key="7">
    <source>
        <dbReference type="Proteomes" id="UP001085076"/>
    </source>
</evidence>
<dbReference type="PANTHER" id="PTHR47998">
    <property type="entry name" value="TRANSCRIPTION FACTOR MYB51-LIKE ISOFORM X1"/>
    <property type="match status" value="1"/>
</dbReference>
<dbReference type="GO" id="GO:0030154">
    <property type="term" value="P:cell differentiation"/>
    <property type="evidence" value="ECO:0007669"/>
    <property type="project" value="TreeGrafter"/>
</dbReference>
<dbReference type="InterPro" id="IPR015495">
    <property type="entry name" value="Myb_TF_plants"/>
</dbReference>
<dbReference type="CDD" id="cd00167">
    <property type="entry name" value="SANT"/>
    <property type="match status" value="1"/>
</dbReference>
<accession>A0A9D5DBK6</accession>
<dbReference type="AlphaFoldDB" id="A0A9D5DBK6"/>
<keyword evidence="7" id="KW-1185">Reference proteome</keyword>
<reference evidence="6" key="1">
    <citation type="submission" date="2021-03" db="EMBL/GenBank/DDBJ databases">
        <authorList>
            <person name="Li Z."/>
            <person name="Yang C."/>
        </authorList>
    </citation>
    <scope>NUCLEOTIDE SEQUENCE</scope>
    <source>
        <strain evidence="6">Dzin_1.0</strain>
        <tissue evidence="6">Leaf</tissue>
    </source>
</reference>